<dbReference type="Proteomes" id="UP000009374">
    <property type="component" value="Unassembled WGS sequence"/>
</dbReference>
<sequence length="182" mass="19719">MKSGLPFSDGQRSVKALVSLASLLLAGTLFLGTPLPAHAQGETSGVTGAVSRYDRVVSHASALYHKLMTEARKRFDAAKSKADAAYDKATQRANNDVTLKINTVKEEVAQSPHFDAHLKDKIKGAARDFALAIAKARAIHEGQMAAALRDYTESLKKASSDYADAVKKAEKTYRTEASRWLK</sequence>
<reference evidence="2 3" key="1">
    <citation type="journal article" date="2009" name="Appl. Environ. Microbiol.">
        <title>Community genomic and proteomic analyses of chemoautotrophic iron-oxidizing "Leptospirillum rubarum" (Group II) and "Leptospirillum ferrodiazotrophum" (Group III) bacteria in acid mine drainage biofilms.</title>
        <authorList>
            <person name="Goltsman D.S."/>
            <person name="Denef V.J."/>
            <person name="Singer S.W."/>
            <person name="VerBerkmoes N.C."/>
            <person name="Lefsrud M."/>
            <person name="Mueller R.S."/>
            <person name="Dick G.J."/>
            <person name="Sun C.L."/>
            <person name="Wheeler K.E."/>
            <person name="Zemla A."/>
            <person name="Baker B.J."/>
            <person name="Hauser L."/>
            <person name="Land M."/>
            <person name="Shah M.B."/>
            <person name="Thelen M.P."/>
            <person name="Hettich R.L."/>
            <person name="Banfield J.F."/>
        </authorList>
    </citation>
    <scope>NUCLEOTIDE SEQUENCE [LARGE SCALE GENOMIC DNA]</scope>
</reference>
<dbReference type="AlphaFoldDB" id="C6HUM7"/>
<name>C6HUM7_9BACT</name>
<dbReference type="EMBL" id="GG693857">
    <property type="protein sequence ID" value="EES53653.1"/>
    <property type="molecule type" value="Genomic_DNA"/>
</dbReference>
<keyword evidence="3" id="KW-1185">Reference proteome</keyword>
<accession>C6HUM7</accession>
<evidence type="ECO:0000313" key="2">
    <source>
        <dbReference type="EMBL" id="EES53653.1"/>
    </source>
</evidence>
<keyword evidence="1" id="KW-0732">Signal</keyword>
<feature type="chain" id="PRO_5002965514" evidence="1">
    <location>
        <begin position="40"/>
        <end position="182"/>
    </location>
</feature>
<evidence type="ECO:0000313" key="3">
    <source>
        <dbReference type="Proteomes" id="UP000009374"/>
    </source>
</evidence>
<feature type="signal peptide" evidence="1">
    <location>
        <begin position="1"/>
        <end position="39"/>
    </location>
</feature>
<organism evidence="2 3">
    <name type="scientific">Leptospirillum ferrodiazotrophum</name>
    <dbReference type="NCBI Taxonomy" id="412449"/>
    <lineage>
        <taxon>Bacteria</taxon>
        <taxon>Pseudomonadati</taxon>
        <taxon>Nitrospirota</taxon>
        <taxon>Nitrospiria</taxon>
        <taxon>Nitrospirales</taxon>
        <taxon>Nitrospiraceae</taxon>
        <taxon>Leptospirillum</taxon>
    </lineage>
</organism>
<proteinExistence type="predicted"/>
<evidence type="ECO:0000256" key="1">
    <source>
        <dbReference type="SAM" id="SignalP"/>
    </source>
</evidence>
<gene>
    <name evidence="2" type="ORF">UBAL3_69480020</name>
</gene>
<protein>
    <submittedName>
        <fullName evidence="2">Uncharacterized protein</fullName>
    </submittedName>
</protein>